<evidence type="ECO:0000259" key="4">
    <source>
        <dbReference type="Pfam" id="PF00205"/>
    </source>
</evidence>
<dbReference type="PATRIC" id="fig|1218508.4.peg.822"/>
<evidence type="ECO:0000256" key="2">
    <source>
        <dbReference type="ARBA" id="ARBA00023052"/>
    </source>
</evidence>
<dbReference type="GO" id="GO:0030976">
    <property type="term" value="F:thiamine pyrophosphate binding"/>
    <property type="evidence" value="ECO:0007669"/>
    <property type="project" value="InterPro"/>
</dbReference>
<feature type="domain" description="Thiamine pyrophosphate enzyme TPP-binding" evidence="5">
    <location>
        <begin position="443"/>
        <end position="595"/>
    </location>
</feature>
<name>A0A0F4KSM5_9LACO</name>
<dbReference type="Pfam" id="PF00205">
    <property type="entry name" value="TPP_enzyme_M"/>
    <property type="match status" value="1"/>
</dbReference>
<comment type="similarity">
    <text evidence="1 3">Belongs to the TPP enzyme family.</text>
</comment>
<protein>
    <submittedName>
        <fullName evidence="7">3D-(3,5/4)-trihydroxycyclohexane-1,2-dione hydrolase</fullName>
    </submittedName>
</protein>
<keyword evidence="8" id="KW-1185">Reference proteome</keyword>
<proteinExistence type="inferred from homology"/>
<feature type="domain" description="Thiamine pyrophosphate enzyme N-terminal TPP-binding" evidence="6">
    <location>
        <begin position="34"/>
        <end position="134"/>
    </location>
</feature>
<dbReference type="CDD" id="cd07035">
    <property type="entry name" value="TPP_PYR_POX_like"/>
    <property type="match status" value="1"/>
</dbReference>
<dbReference type="GO" id="GO:0009099">
    <property type="term" value="P:L-valine biosynthetic process"/>
    <property type="evidence" value="ECO:0007669"/>
    <property type="project" value="TreeGrafter"/>
</dbReference>
<accession>A0A0F4KSM5</accession>
<dbReference type="Gene3D" id="3.40.50.970">
    <property type="match status" value="2"/>
</dbReference>
<evidence type="ECO:0000259" key="5">
    <source>
        <dbReference type="Pfam" id="PF02775"/>
    </source>
</evidence>
<dbReference type="Gene3D" id="3.40.50.1220">
    <property type="entry name" value="TPP-binding domain"/>
    <property type="match status" value="1"/>
</dbReference>
<dbReference type="GO" id="GO:0019310">
    <property type="term" value="P:inositol catabolic process"/>
    <property type="evidence" value="ECO:0007669"/>
    <property type="project" value="InterPro"/>
</dbReference>
<dbReference type="InterPro" id="IPR012001">
    <property type="entry name" value="Thiamin_PyroP_enz_TPP-bd_dom"/>
</dbReference>
<comment type="caution">
    <text evidence="7">The sequence shown here is derived from an EMBL/GenBank/DDBJ whole genome shotgun (WGS) entry which is preliminary data.</text>
</comment>
<evidence type="ECO:0000256" key="3">
    <source>
        <dbReference type="RuleBase" id="RU362132"/>
    </source>
</evidence>
<dbReference type="AlphaFoldDB" id="A0A0F4KSM5"/>
<reference evidence="7 8" key="1">
    <citation type="submission" date="2014-12" db="EMBL/GenBank/DDBJ databases">
        <title>Comparative genomics of the lactic acid bacteria isolated from the honey bee gut.</title>
        <authorList>
            <person name="Ellegaard K.M."/>
            <person name="Tamarit D."/>
            <person name="Javelind E."/>
            <person name="Olofsson T."/>
            <person name="Andersson S.G."/>
            <person name="Vasquez A."/>
        </authorList>
    </citation>
    <scope>NUCLEOTIDE SEQUENCE [LARGE SCALE GENOMIC DNA]</scope>
    <source>
        <strain evidence="7 8">Hon2</strain>
    </source>
</reference>
<organism evidence="7 8">
    <name type="scientific">Bombilactobacillus mellis</name>
    <dbReference type="NCBI Taxonomy" id="1218508"/>
    <lineage>
        <taxon>Bacteria</taxon>
        <taxon>Bacillati</taxon>
        <taxon>Bacillota</taxon>
        <taxon>Bacilli</taxon>
        <taxon>Lactobacillales</taxon>
        <taxon>Lactobacillaceae</taxon>
        <taxon>Bombilactobacillus</taxon>
    </lineage>
</organism>
<dbReference type="InterPro" id="IPR029035">
    <property type="entry name" value="DHS-like_NAD/FAD-binding_dom"/>
</dbReference>
<dbReference type="InterPro" id="IPR029061">
    <property type="entry name" value="THDP-binding"/>
</dbReference>
<dbReference type="InterPro" id="IPR000399">
    <property type="entry name" value="TPP-bd_CS"/>
</dbReference>
<dbReference type="HOGENOM" id="CLU_013748_6_0_9"/>
<keyword evidence="7" id="KW-0378">Hydrolase</keyword>
<dbReference type="GO" id="GO:0050660">
    <property type="term" value="F:flavin adenine dinucleotide binding"/>
    <property type="evidence" value="ECO:0007669"/>
    <property type="project" value="TreeGrafter"/>
</dbReference>
<dbReference type="PANTHER" id="PTHR18968:SF9">
    <property type="entry name" value="3D-(3,5_4)-TRIHYDROXYCYCLOHEXANE-1,2-DIONE HYDROLASE"/>
    <property type="match status" value="1"/>
</dbReference>
<dbReference type="SUPFAM" id="SSF52467">
    <property type="entry name" value="DHS-like NAD/FAD-binding domain"/>
    <property type="match status" value="1"/>
</dbReference>
<evidence type="ECO:0000259" key="6">
    <source>
        <dbReference type="Pfam" id="PF02776"/>
    </source>
</evidence>
<dbReference type="Pfam" id="PF02776">
    <property type="entry name" value="TPP_enzyme_N"/>
    <property type="match status" value="1"/>
</dbReference>
<sequence length="641" mass="70686">MEKAKTVRLTTAQALVKFLNQQYIDVDGEITPFVEGIFGIFGHGNVLGLGEALYNEPGHLKVYQGHNEQGMTSAAVAYARENLRRKIFAVTASAGPGSANFVTAAGNAYVNNIPVLILPADTFASRQPDPVLQQIEVENSAATTTNDTLKPVSKYWDRIQRPEQLMSALLKAFEVLTNPATTGPVTICLPQDAEGEAYDYPVSFFQKRVYVVKRQQPSQFEVETAVKLIKQSQKPVLLVGGGAKFSDAGTAIEAFSQKFKIPIVETATGKSTVIYDFANNMGGVGILGTSAANKVLAEADLLIGAGSRYTDFTTSSKTGINPEQTKVININLSRMQAIKFDAFPIVADIRDTLQVLTKSAELEQYQSTFTNLQTYKEEWNQERERLAHTNYDDPDFVPEISGHYTKEKLADYAQTLGTHLTQTSALIAMNEHIDPEAIMVAAAGSLPGDVHRIWNPKAKDTYHMEYGYSMMGYEIAASLGVKLAKPNVESYALVGDGSFLMQHSELVTSLQYHKKINVVVFDNSGFHSINNLQMSHGDESFMTEFTTSDQKILNIDYAKVAAGYGAKSYHVNSVEQLLAALDDAKKQDCSTLIDVKVLPKTMTHDYGNAWWRVGDPEVSQNQKVQKSFTDTQEHLKKAFKY</sequence>
<dbReference type="GO" id="GO:0009097">
    <property type="term" value="P:isoleucine biosynthetic process"/>
    <property type="evidence" value="ECO:0007669"/>
    <property type="project" value="TreeGrafter"/>
</dbReference>
<dbReference type="SUPFAM" id="SSF52518">
    <property type="entry name" value="Thiamin diphosphate-binding fold (THDP-binding)"/>
    <property type="match status" value="2"/>
</dbReference>
<evidence type="ECO:0000256" key="1">
    <source>
        <dbReference type="ARBA" id="ARBA00007812"/>
    </source>
</evidence>
<dbReference type="GO" id="GO:0016823">
    <property type="term" value="F:hydrolase activity, acting on acid carbon-carbon bonds, in ketonic substances"/>
    <property type="evidence" value="ECO:0007669"/>
    <property type="project" value="InterPro"/>
</dbReference>
<dbReference type="Pfam" id="PF02775">
    <property type="entry name" value="TPP_enzyme_C"/>
    <property type="match status" value="1"/>
</dbReference>
<dbReference type="PROSITE" id="PS00187">
    <property type="entry name" value="TPP_ENZYMES"/>
    <property type="match status" value="1"/>
</dbReference>
<keyword evidence="2 3" id="KW-0786">Thiamine pyrophosphate</keyword>
<dbReference type="STRING" id="1218508.JG29_08030"/>
<dbReference type="RefSeq" id="WP_045922646.1">
    <property type="nucleotide sequence ID" value="NZ_JBHTHW010000003.1"/>
</dbReference>
<dbReference type="InterPro" id="IPR012000">
    <property type="entry name" value="Thiamin_PyroP_enz_cen_dom"/>
</dbReference>
<evidence type="ECO:0000313" key="7">
    <source>
        <dbReference type="EMBL" id="KJY48979.1"/>
    </source>
</evidence>
<dbReference type="InterPro" id="IPR030817">
    <property type="entry name" value="Myo_inos_IolD"/>
</dbReference>
<dbReference type="InterPro" id="IPR045229">
    <property type="entry name" value="TPP_enz"/>
</dbReference>
<dbReference type="GO" id="GO:0005948">
    <property type="term" value="C:acetolactate synthase complex"/>
    <property type="evidence" value="ECO:0007669"/>
    <property type="project" value="TreeGrafter"/>
</dbReference>
<dbReference type="Proteomes" id="UP000033695">
    <property type="component" value="Unassembled WGS sequence"/>
</dbReference>
<dbReference type="GO" id="GO:0000287">
    <property type="term" value="F:magnesium ion binding"/>
    <property type="evidence" value="ECO:0007669"/>
    <property type="project" value="InterPro"/>
</dbReference>
<dbReference type="PANTHER" id="PTHR18968">
    <property type="entry name" value="THIAMINE PYROPHOSPHATE ENZYMES"/>
    <property type="match status" value="1"/>
</dbReference>
<evidence type="ECO:0000313" key="8">
    <source>
        <dbReference type="Proteomes" id="UP000033695"/>
    </source>
</evidence>
<dbReference type="OrthoDB" id="4494979at2"/>
<dbReference type="EMBL" id="JXBZ01000007">
    <property type="protein sequence ID" value="KJY48979.1"/>
    <property type="molecule type" value="Genomic_DNA"/>
</dbReference>
<feature type="domain" description="Thiamine pyrophosphate enzyme central" evidence="4">
    <location>
        <begin position="222"/>
        <end position="356"/>
    </location>
</feature>
<dbReference type="GO" id="GO:0003984">
    <property type="term" value="F:acetolactate synthase activity"/>
    <property type="evidence" value="ECO:0007669"/>
    <property type="project" value="TreeGrafter"/>
</dbReference>
<dbReference type="InterPro" id="IPR011766">
    <property type="entry name" value="TPP_enzyme_TPP-bd"/>
</dbReference>
<dbReference type="NCBIfam" id="TIGR04377">
    <property type="entry name" value="myo_inos_iolD"/>
    <property type="match status" value="1"/>
</dbReference>
<gene>
    <name evidence="7" type="primary">iolD</name>
    <name evidence="7" type="ORF">JG29_08030</name>
</gene>